<reference evidence="2" key="1">
    <citation type="submission" date="2022-01" db="EMBL/GenBank/DDBJ databases">
        <authorList>
            <person name="Braso-Vives M."/>
        </authorList>
    </citation>
    <scope>NUCLEOTIDE SEQUENCE</scope>
</reference>
<evidence type="ECO:0000256" key="1">
    <source>
        <dbReference type="SAM" id="Phobius"/>
    </source>
</evidence>
<accession>A0A8K0ESF7</accession>
<gene>
    <name evidence="2" type="primary">Hypp2939</name>
    <name evidence="2" type="ORF">BLAG_LOCUS18739</name>
</gene>
<evidence type="ECO:0000313" key="2">
    <source>
        <dbReference type="EMBL" id="CAH1264344.1"/>
    </source>
</evidence>
<proteinExistence type="predicted"/>
<dbReference type="AlphaFoldDB" id="A0A8K0ESF7"/>
<organism evidence="2 3">
    <name type="scientific">Branchiostoma lanceolatum</name>
    <name type="common">Common lancelet</name>
    <name type="synonym">Amphioxus lanceolatum</name>
    <dbReference type="NCBI Taxonomy" id="7740"/>
    <lineage>
        <taxon>Eukaryota</taxon>
        <taxon>Metazoa</taxon>
        <taxon>Chordata</taxon>
        <taxon>Cephalochordata</taxon>
        <taxon>Leptocardii</taxon>
        <taxon>Amphioxiformes</taxon>
        <taxon>Branchiostomatidae</taxon>
        <taxon>Branchiostoma</taxon>
    </lineage>
</organism>
<evidence type="ECO:0000313" key="3">
    <source>
        <dbReference type="Proteomes" id="UP000838412"/>
    </source>
</evidence>
<keyword evidence="1" id="KW-0472">Membrane</keyword>
<sequence length="286" mass="32161">MIDADITTTATHTTGKQPTAEYLFRWSHTICTAYCSCFDPSPRVHHCHKSPKANQHIHKGVINKQTSKLMDCRASSRKPLPPVGYVQAYFGHRSYHLLQSTGRQESRRGGYRYRKFRYIASVFLPEDVHVTDGYHQSALDSTRTALAFFMVYPDTGGFRPVPLDILQTVVQKSRVNLEAALNRKQITFIGSLQDYLEDETPTPTGDPDNTDDMHVPALCVTIGASVFLVIALVIAVTFCLWVKKKSKVPKVDSYQFHDVPLTHTMVPPPKKAWGVDNPVIIMDTKA</sequence>
<dbReference type="EMBL" id="OV696689">
    <property type="protein sequence ID" value="CAH1264344.1"/>
    <property type="molecule type" value="Genomic_DNA"/>
</dbReference>
<keyword evidence="1" id="KW-0812">Transmembrane</keyword>
<keyword evidence="1" id="KW-1133">Transmembrane helix</keyword>
<protein>
    <submittedName>
        <fullName evidence="2">Hypp2939 protein</fullName>
    </submittedName>
</protein>
<name>A0A8K0ESF7_BRALA</name>
<feature type="transmembrane region" description="Helical" evidence="1">
    <location>
        <begin position="222"/>
        <end position="242"/>
    </location>
</feature>
<keyword evidence="3" id="KW-1185">Reference proteome</keyword>
<dbReference type="Proteomes" id="UP000838412">
    <property type="component" value="Chromosome 4"/>
</dbReference>